<keyword evidence="2" id="KW-0732">Signal</keyword>
<dbReference type="RefSeq" id="WP_332902640.1">
    <property type="nucleotide sequence ID" value="NZ_JBAGLP010000118.1"/>
</dbReference>
<evidence type="ECO:0000313" key="8">
    <source>
        <dbReference type="Proteomes" id="UP001310387"/>
    </source>
</evidence>
<dbReference type="GO" id="GO:0016787">
    <property type="term" value="F:hydrolase activity"/>
    <property type="evidence" value="ECO:0007669"/>
    <property type="project" value="UniProtKB-KW"/>
</dbReference>
<evidence type="ECO:0000256" key="4">
    <source>
        <dbReference type="ARBA" id="ARBA00023295"/>
    </source>
</evidence>
<keyword evidence="3 5" id="KW-0378">Hydrolase</keyword>
<name>A0ABU7ZA32_9MICO</name>
<keyword evidence="4 5" id="KW-0326">Glycosidase</keyword>
<evidence type="ECO:0000256" key="1">
    <source>
        <dbReference type="ARBA" id="ARBA00009865"/>
    </source>
</evidence>
<protein>
    <submittedName>
        <fullName evidence="7">Glycoside hydrolase family 43 protein</fullName>
    </submittedName>
</protein>
<dbReference type="InterPro" id="IPR023296">
    <property type="entry name" value="Glyco_hydro_beta-prop_sf"/>
</dbReference>
<feature type="region of interest" description="Disordered" evidence="6">
    <location>
        <begin position="311"/>
        <end position="348"/>
    </location>
</feature>
<sequence>MTDHAQVAPNPIVLQRADPHVLRHDGQYYFTGSYPAYDRIVLRRAARLEDLQAAEEATIWTKHATGPQSHLIWAPEIHRVDDAWYIYYAAAPVGHGTVDAPSENETFNHRVFVLECTADDPLTGEWVERGQVDTGWESFALDATTFVLHGEQYLVWAQEDLEVYGHSNLYIARMANPWTLATPAVELTRPELDWEIKGFWVNEGPSVLIRGGRLFLTYSGSATGIDYAMGVLTADADADLLDPASWTKSTEPVFVSDPSVGQYGPGHNSFTETPDGETVLVYHARDYTEIVGDPLWDPNRHARAQVLPFDADGNPVWGTPVPDTRPTPTTTEVLPPSGLAHDLEEAAL</sequence>
<feature type="compositionally biased region" description="Low complexity" evidence="6">
    <location>
        <begin position="319"/>
        <end position="336"/>
    </location>
</feature>
<evidence type="ECO:0000256" key="6">
    <source>
        <dbReference type="SAM" id="MobiDB-lite"/>
    </source>
</evidence>
<evidence type="ECO:0000256" key="2">
    <source>
        <dbReference type="ARBA" id="ARBA00022729"/>
    </source>
</evidence>
<reference evidence="7" key="2">
    <citation type="submission" date="2024-02" db="EMBL/GenBank/DDBJ databases">
        <authorList>
            <person name="Prathaban M."/>
            <person name="Mythili R."/>
            <person name="Sharmila Devi N."/>
            <person name="Sobanaa M."/>
            <person name="Prathiviraj R."/>
            <person name="Selvin J."/>
        </authorList>
    </citation>
    <scope>NUCLEOTIDE SEQUENCE</scope>
    <source>
        <strain evidence="7">MP1014</strain>
    </source>
</reference>
<gene>
    <name evidence="7" type="ORF">V5O49_13425</name>
</gene>
<comment type="caution">
    <text evidence="7">The sequence shown here is derived from an EMBL/GenBank/DDBJ whole genome shotgun (WGS) entry which is preliminary data.</text>
</comment>
<dbReference type="EMBL" id="JBAGLP010000118">
    <property type="protein sequence ID" value="MEG3616130.1"/>
    <property type="molecule type" value="Genomic_DNA"/>
</dbReference>
<dbReference type="InterPro" id="IPR006710">
    <property type="entry name" value="Glyco_hydro_43"/>
</dbReference>
<accession>A0ABU7ZA32</accession>
<dbReference type="Gene3D" id="2.115.10.20">
    <property type="entry name" value="Glycosyl hydrolase domain, family 43"/>
    <property type="match status" value="1"/>
</dbReference>
<evidence type="ECO:0000256" key="5">
    <source>
        <dbReference type="RuleBase" id="RU361187"/>
    </source>
</evidence>
<dbReference type="PANTHER" id="PTHR43817:SF1">
    <property type="entry name" value="HYDROLASE, FAMILY 43, PUTATIVE (AFU_ORTHOLOGUE AFUA_3G01660)-RELATED"/>
    <property type="match status" value="1"/>
</dbReference>
<dbReference type="PANTHER" id="PTHR43817">
    <property type="entry name" value="GLYCOSYL HYDROLASE"/>
    <property type="match status" value="1"/>
</dbReference>
<evidence type="ECO:0000313" key="7">
    <source>
        <dbReference type="EMBL" id="MEG3616130.1"/>
    </source>
</evidence>
<keyword evidence="8" id="KW-1185">Reference proteome</keyword>
<proteinExistence type="inferred from homology"/>
<dbReference type="CDD" id="cd18817">
    <property type="entry name" value="GH43f_LbAraf43-like"/>
    <property type="match status" value="1"/>
</dbReference>
<dbReference type="InterPro" id="IPR016828">
    <property type="entry name" value="Alpha-L-arabinofuranosidase"/>
</dbReference>
<dbReference type="SUPFAM" id="SSF75005">
    <property type="entry name" value="Arabinanase/levansucrase/invertase"/>
    <property type="match status" value="1"/>
</dbReference>
<dbReference type="Pfam" id="PF04616">
    <property type="entry name" value="Glyco_hydro_43"/>
    <property type="match status" value="1"/>
</dbReference>
<dbReference type="PIRSF" id="PIRSF025414">
    <property type="entry name" value="Alpha-L-arabinofuranosidase"/>
    <property type="match status" value="1"/>
</dbReference>
<organism evidence="7 8">
    <name type="scientific">Isoptericola haloaureus</name>
    <dbReference type="NCBI Taxonomy" id="1542902"/>
    <lineage>
        <taxon>Bacteria</taxon>
        <taxon>Bacillati</taxon>
        <taxon>Actinomycetota</taxon>
        <taxon>Actinomycetes</taxon>
        <taxon>Micrococcales</taxon>
        <taxon>Promicromonosporaceae</taxon>
        <taxon>Isoptericola</taxon>
    </lineage>
</organism>
<reference evidence="7" key="1">
    <citation type="journal article" date="2024" name="Antonie Van Leeuwenhoek">
        <title>Isoptericola haloaureus sp. nov., a dimorphic actinobacterium isolated from mangrove sediments of southeast India, implicating biosaline agricultural significance through nitrogen fixation and salt tolerance genes.</title>
        <authorList>
            <person name="Prathaban M."/>
            <person name="Prathiviraj R."/>
            <person name="Ravichandran M."/>
            <person name="Natarajan S.D."/>
            <person name="Sobanaa M."/>
            <person name="Hari Krishna Kumar S."/>
            <person name="Chandrasekar V."/>
            <person name="Selvin J."/>
        </authorList>
    </citation>
    <scope>NUCLEOTIDE SEQUENCE</scope>
    <source>
        <strain evidence="7">MP1014</strain>
    </source>
</reference>
<comment type="similarity">
    <text evidence="1 5">Belongs to the glycosyl hydrolase 43 family.</text>
</comment>
<evidence type="ECO:0000256" key="3">
    <source>
        <dbReference type="ARBA" id="ARBA00022801"/>
    </source>
</evidence>
<dbReference type="Proteomes" id="UP001310387">
    <property type="component" value="Unassembled WGS sequence"/>
</dbReference>